<keyword evidence="4" id="KW-1185">Reference proteome</keyword>
<evidence type="ECO:0000256" key="1">
    <source>
        <dbReference type="SAM" id="MobiDB-lite"/>
    </source>
</evidence>
<organism evidence="3 4">
    <name type="scientific">Streptacidiphilus cavernicola</name>
    <dbReference type="NCBI Taxonomy" id="3342716"/>
    <lineage>
        <taxon>Bacteria</taxon>
        <taxon>Bacillati</taxon>
        <taxon>Actinomycetota</taxon>
        <taxon>Actinomycetes</taxon>
        <taxon>Kitasatosporales</taxon>
        <taxon>Streptomycetaceae</taxon>
        <taxon>Streptacidiphilus</taxon>
    </lineage>
</organism>
<proteinExistence type="predicted"/>
<dbReference type="EMBL" id="JBHFAB010000017">
    <property type="protein sequence ID" value="MFC1419344.1"/>
    <property type="molecule type" value="Genomic_DNA"/>
</dbReference>
<feature type="compositionally biased region" description="Basic and acidic residues" evidence="1">
    <location>
        <begin position="8"/>
        <end position="17"/>
    </location>
</feature>
<name>A0ABV6W029_9ACTN</name>
<comment type="caution">
    <text evidence="3">The sequence shown here is derived from an EMBL/GenBank/DDBJ whole genome shotgun (WGS) entry which is preliminary data.</text>
</comment>
<keyword evidence="2" id="KW-0812">Transmembrane</keyword>
<sequence>MSSASAPRDSRDSHDFGDSSSEPSRRRSRAVRPRVVFDPGLPPPARQLVRAREAHGAPSRRGMEEGWLGSLTGSVLGSLVIVFGCTVVAQSVFGHWFLGVAASVAGLVCGCFLASFTAGYLWDRRPRLGEARRQRTLAAAEGHYVLPGRLRPEARPMVARAQAAADTVLRSRAHRQDLLDRQRNAVSLPEQVWTVAENLRRYSALAERLPVDPPRGSRAAEVVVRHRAMLTTALRGIEEQVALLERYAAKVVRLDALYTEMAVLERLEADGEELRELLARVEADNLVAPELERMADEARVTLDAYATALVEARDAALGALPEGGGFPAGATESGLPEAE</sequence>
<feature type="transmembrane region" description="Helical" evidence="2">
    <location>
        <begin position="95"/>
        <end position="122"/>
    </location>
</feature>
<evidence type="ECO:0000256" key="2">
    <source>
        <dbReference type="SAM" id="Phobius"/>
    </source>
</evidence>
<reference evidence="3 4" key="1">
    <citation type="submission" date="2024-09" db="EMBL/GenBank/DDBJ databases">
        <authorList>
            <person name="Lee S.D."/>
        </authorList>
    </citation>
    <scope>NUCLEOTIDE SEQUENCE [LARGE SCALE GENOMIC DNA]</scope>
    <source>
        <strain evidence="3 4">N8-3</strain>
    </source>
</reference>
<protein>
    <recommendedName>
        <fullName evidence="5">5-bromo-4-chloroindolyl phosphate hydrolysis protein</fullName>
    </recommendedName>
</protein>
<keyword evidence="2" id="KW-1133">Transmembrane helix</keyword>
<evidence type="ECO:0000313" key="4">
    <source>
        <dbReference type="Proteomes" id="UP001592531"/>
    </source>
</evidence>
<dbReference type="RefSeq" id="WP_380538549.1">
    <property type="nucleotide sequence ID" value="NZ_JBHFAB010000017.1"/>
</dbReference>
<feature type="transmembrane region" description="Helical" evidence="2">
    <location>
        <begin position="67"/>
        <end position="89"/>
    </location>
</feature>
<keyword evidence="2" id="KW-0472">Membrane</keyword>
<feature type="region of interest" description="Disordered" evidence="1">
    <location>
        <begin position="1"/>
        <end position="44"/>
    </location>
</feature>
<gene>
    <name evidence="3" type="ORF">ACEZDE_22300</name>
</gene>
<accession>A0ABV6W029</accession>
<dbReference type="Proteomes" id="UP001592531">
    <property type="component" value="Unassembled WGS sequence"/>
</dbReference>
<evidence type="ECO:0000313" key="3">
    <source>
        <dbReference type="EMBL" id="MFC1419344.1"/>
    </source>
</evidence>
<evidence type="ECO:0008006" key="5">
    <source>
        <dbReference type="Google" id="ProtNLM"/>
    </source>
</evidence>